<dbReference type="PANTHER" id="PTHR34296">
    <property type="entry name" value="TRANSCRIPTIONAL ACTIVATOR PROTEIN MED"/>
    <property type="match status" value="1"/>
</dbReference>
<comment type="subcellular location">
    <subcellularLocation>
        <location evidence="1">Cell membrane</location>
        <topology evidence="1">Lipid-anchor</topology>
    </subcellularLocation>
</comment>
<dbReference type="Proteomes" id="UP000013165">
    <property type="component" value="Unassembled WGS sequence"/>
</dbReference>
<evidence type="ECO:0000259" key="8">
    <source>
        <dbReference type="Pfam" id="PF02608"/>
    </source>
</evidence>
<name>N6VX44_9GAMM</name>
<keyword evidence="6" id="KW-0449">Lipoprotein</keyword>
<evidence type="ECO:0000313" key="10">
    <source>
        <dbReference type="Proteomes" id="UP000013165"/>
    </source>
</evidence>
<dbReference type="PANTHER" id="PTHR34296:SF2">
    <property type="entry name" value="ABC TRANSPORTER GUANOSINE-BINDING PROTEIN NUPN"/>
    <property type="match status" value="1"/>
</dbReference>
<dbReference type="eggNOG" id="COG1744">
    <property type="taxonomic scope" value="Bacteria"/>
</dbReference>
<feature type="signal peptide" evidence="7">
    <location>
        <begin position="1"/>
        <end position="22"/>
    </location>
</feature>
<proteinExistence type="inferred from homology"/>
<keyword evidence="3" id="KW-1003">Cell membrane</keyword>
<evidence type="ECO:0000256" key="3">
    <source>
        <dbReference type="ARBA" id="ARBA00022475"/>
    </source>
</evidence>
<accession>N6VX44</accession>
<organism evidence="9 10">
    <name type="scientific">Marinobacter nanhaiticus D15-8W</name>
    <dbReference type="NCBI Taxonomy" id="626887"/>
    <lineage>
        <taxon>Bacteria</taxon>
        <taxon>Pseudomonadati</taxon>
        <taxon>Pseudomonadota</taxon>
        <taxon>Gammaproteobacteria</taxon>
        <taxon>Pseudomonadales</taxon>
        <taxon>Marinobacteraceae</taxon>
        <taxon>Marinobacter</taxon>
    </lineage>
</organism>
<dbReference type="EMBL" id="APLQ01000011">
    <property type="protein sequence ID" value="ENO14810.1"/>
    <property type="molecule type" value="Genomic_DNA"/>
</dbReference>
<dbReference type="Gene3D" id="3.40.50.2300">
    <property type="match status" value="2"/>
</dbReference>
<dbReference type="InterPro" id="IPR028082">
    <property type="entry name" value="Peripla_BP_I"/>
</dbReference>
<keyword evidence="5" id="KW-0472">Membrane</keyword>
<feature type="domain" description="ABC transporter substrate-binding protein PnrA-like" evidence="8">
    <location>
        <begin position="31"/>
        <end position="318"/>
    </location>
</feature>
<evidence type="ECO:0000256" key="4">
    <source>
        <dbReference type="ARBA" id="ARBA00022729"/>
    </source>
</evidence>
<evidence type="ECO:0000256" key="7">
    <source>
        <dbReference type="SAM" id="SignalP"/>
    </source>
</evidence>
<feature type="chain" id="PRO_5004126593" evidence="7">
    <location>
        <begin position="23"/>
        <end position="576"/>
    </location>
</feature>
<dbReference type="InterPro" id="IPR003760">
    <property type="entry name" value="PnrA-like"/>
</dbReference>
<evidence type="ECO:0000256" key="1">
    <source>
        <dbReference type="ARBA" id="ARBA00004193"/>
    </source>
</evidence>
<dbReference type="Pfam" id="PF02608">
    <property type="entry name" value="Bmp"/>
    <property type="match status" value="1"/>
</dbReference>
<evidence type="ECO:0000256" key="5">
    <source>
        <dbReference type="ARBA" id="ARBA00023136"/>
    </source>
</evidence>
<sequence>MHYLIAGAVAVALLLCLGPALASDRFAPAILFNADVVMDNAYNQQLLRGVQTYAERKESDYEYRASADLTTYRRHLEALARAGRDPILTPGPHTREIVEAVAGRYPDITFITIDYTLDLPNVRSIMFRENEAAFLAGILAAMRSETGRLGFIGGMDLPAIRSFADGFIAGARSAKPDIEFERRFLSDTSPRPFDDREAGHAAASQLLAGGSDIIFAAAGASGDGALAAINQAGALAVGVDSNQNGLYPGTVLTSVMKNLDRAVYVALVSERWGLWRSPVKHLGMAQGGVSLAMDRNNASLIDDTMRQAIDQARKDILAERLVLEGDRSRKRVQAIERPARLTVALTDREQWPYIVDPASTQGNDQPGLIIDALNIASQQLDITFDYDRQPLLRGAYSLLRNKADALLVRSISADLKKNGVYPMKGMAEDPDRAIMNWDLAVYRRKDSPTGKDYRLTPIAVPLATRIADELSREGVELYANDDLDSRLAMLMRERVNSLVADPLHADYLISQSPEMSGRLEKTADSIGEEASYLLFNRTFYNRYPEFCEQLWNRLSEVRESVELWDRADRYFTAPQP</sequence>
<keyword evidence="10" id="KW-1185">Reference proteome</keyword>
<evidence type="ECO:0000256" key="6">
    <source>
        <dbReference type="ARBA" id="ARBA00023288"/>
    </source>
</evidence>
<gene>
    <name evidence="9" type="ORF">J057_05646</name>
</gene>
<dbReference type="SUPFAM" id="SSF53822">
    <property type="entry name" value="Periplasmic binding protein-like I"/>
    <property type="match status" value="1"/>
</dbReference>
<dbReference type="HOGENOM" id="CLU_481296_0_0_6"/>
<dbReference type="AlphaFoldDB" id="N6VX44"/>
<reference evidence="9 10" key="1">
    <citation type="journal article" date="2013" name="Genome Announc.">
        <title>Genome Sequence of the Polycyclic Aromatic Hydrocarbon-Degrading Bacterium Strain Marinobacter nanhaiticus D15-8WT.</title>
        <authorList>
            <person name="Cui Z."/>
            <person name="Gao W."/>
            <person name="Li Q."/>
            <person name="Xu G."/>
            <person name="Zheng L."/>
        </authorList>
    </citation>
    <scope>NUCLEOTIDE SEQUENCE [LARGE SCALE GENOMIC DNA]</scope>
    <source>
        <strain evidence="9 10">D15-8W</strain>
    </source>
</reference>
<dbReference type="STRING" id="626887.J057_05646"/>
<dbReference type="InterPro" id="IPR050957">
    <property type="entry name" value="BMP_lipoprotein"/>
</dbReference>
<evidence type="ECO:0000313" key="9">
    <source>
        <dbReference type="EMBL" id="ENO14810.1"/>
    </source>
</evidence>
<dbReference type="SUPFAM" id="SSF53850">
    <property type="entry name" value="Periplasmic binding protein-like II"/>
    <property type="match status" value="1"/>
</dbReference>
<dbReference type="RefSeq" id="WP_004579107.1">
    <property type="nucleotide sequence ID" value="NZ_AP028878.1"/>
</dbReference>
<dbReference type="eggNOG" id="COG0834">
    <property type="taxonomic scope" value="Bacteria"/>
</dbReference>
<protein>
    <submittedName>
        <fullName evidence="9">BMP family ABC transporter substrate-binding protein</fullName>
    </submittedName>
</protein>
<comment type="similarity">
    <text evidence="2">Belongs to the BMP lipoprotein family.</text>
</comment>
<dbReference type="CDD" id="cd06354">
    <property type="entry name" value="PBP1_PrnA-like"/>
    <property type="match status" value="1"/>
</dbReference>
<dbReference type="PATRIC" id="fig|626887.3.peg.1121"/>
<dbReference type="OrthoDB" id="9784230at2"/>
<dbReference type="GO" id="GO:0005886">
    <property type="term" value="C:plasma membrane"/>
    <property type="evidence" value="ECO:0007669"/>
    <property type="project" value="UniProtKB-SubCell"/>
</dbReference>
<comment type="caution">
    <text evidence="9">The sequence shown here is derived from an EMBL/GenBank/DDBJ whole genome shotgun (WGS) entry which is preliminary data.</text>
</comment>
<evidence type="ECO:0000256" key="2">
    <source>
        <dbReference type="ARBA" id="ARBA00008610"/>
    </source>
</evidence>
<keyword evidence="4 7" id="KW-0732">Signal</keyword>